<dbReference type="Proteomes" id="UP001419268">
    <property type="component" value="Unassembled WGS sequence"/>
</dbReference>
<organism evidence="2 3">
    <name type="scientific">Stephania cephalantha</name>
    <dbReference type="NCBI Taxonomy" id="152367"/>
    <lineage>
        <taxon>Eukaryota</taxon>
        <taxon>Viridiplantae</taxon>
        <taxon>Streptophyta</taxon>
        <taxon>Embryophyta</taxon>
        <taxon>Tracheophyta</taxon>
        <taxon>Spermatophyta</taxon>
        <taxon>Magnoliopsida</taxon>
        <taxon>Ranunculales</taxon>
        <taxon>Menispermaceae</taxon>
        <taxon>Menispermoideae</taxon>
        <taxon>Cissampelideae</taxon>
        <taxon>Stephania</taxon>
    </lineage>
</organism>
<reference evidence="2 3" key="1">
    <citation type="submission" date="2024-01" db="EMBL/GenBank/DDBJ databases">
        <title>Genome assemblies of Stephania.</title>
        <authorList>
            <person name="Yang L."/>
        </authorList>
    </citation>
    <scope>NUCLEOTIDE SEQUENCE [LARGE SCALE GENOMIC DNA]</scope>
    <source>
        <strain evidence="2">JXDWG</strain>
        <tissue evidence="2">Leaf</tissue>
    </source>
</reference>
<dbReference type="EMBL" id="JBBNAG010000013">
    <property type="protein sequence ID" value="KAK9083655.1"/>
    <property type="molecule type" value="Genomic_DNA"/>
</dbReference>
<evidence type="ECO:0000256" key="1">
    <source>
        <dbReference type="SAM" id="MobiDB-lite"/>
    </source>
</evidence>
<keyword evidence="3" id="KW-1185">Reference proteome</keyword>
<accession>A0AAP0HI95</accession>
<evidence type="ECO:0000313" key="2">
    <source>
        <dbReference type="EMBL" id="KAK9083655.1"/>
    </source>
</evidence>
<feature type="compositionally biased region" description="Gly residues" evidence="1">
    <location>
        <begin position="15"/>
        <end position="28"/>
    </location>
</feature>
<feature type="region of interest" description="Disordered" evidence="1">
    <location>
        <begin position="207"/>
        <end position="258"/>
    </location>
</feature>
<evidence type="ECO:0000313" key="3">
    <source>
        <dbReference type="Proteomes" id="UP001419268"/>
    </source>
</evidence>
<protein>
    <submittedName>
        <fullName evidence="2">Uncharacterized protein</fullName>
    </submittedName>
</protein>
<feature type="region of interest" description="Disordered" evidence="1">
    <location>
        <begin position="1"/>
        <end position="48"/>
    </location>
</feature>
<comment type="caution">
    <text evidence="2">The sequence shown here is derived from an EMBL/GenBank/DDBJ whole genome shotgun (WGS) entry which is preliminary data.</text>
</comment>
<feature type="compositionally biased region" description="Basic and acidic residues" evidence="1">
    <location>
        <begin position="1"/>
        <end position="12"/>
    </location>
</feature>
<gene>
    <name evidence="2" type="ORF">Scep_030126</name>
</gene>
<proteinExistence type="predicted"/>
<feature type="region of interest" description="Disordered" evidence="1">
    <location>
        <begin position="146"/>
        <end position="190"/>
    </location>
</feature>
<sequence>MRGGGDRARQAEGRASGGAHGGDGGGSGMQQQKQAWRSADGQRPAEAAAAVWRLAAARGQRIGRGCGVLSSSALGISSSAPARDAARAQQRARRAQQCWQRMQLRRGEWQRDGALSDRSILDEGGEEGGRTSGFRARRRWRCAERRPAAMRGGGDRARQAAAGRSGGGRAWWDGGTAVSARQHKDGSADGSVPAIAAVAARLRLADSGSAARMRSAPSSRTLGIQESATRSERTGGGAQQRSARRRKAALRNAAAATR</sequence>
<feature type="compositionally biased region" description="Basic and acidic residues" evidence="1">
    <location>
        <begin position="146"/>
        <end position="158"/>
    </location>
</feature>
<feature type="compositionally biased region" description="Low complexity" evidence="1">
    <location>
        <begin position="207"/>
        <end position="220"/>
    </location>
</feature>
<name>A0AAP0HI95_9MAGN</name>
<dbReference type="AlphaFoldDB" id="A0AAP0HI95"/>